<dbReference type="InterPro" id="IPR041118">
    <property type="entry name" value="Rx_N"/>
</dbReference>
<protein>
    <recommendedName>
        <fullName evidence="5">Disease resistance N-terminal domain-containing protein</fullName>
    </recommendedName>
</protein>
<dbReference type="Pfam" id="PF18052">
    <property type="entry name" value="Rx_N"/>
    <property type="match status" value="1"/>
</dbReference>
<keyword evidence="1" id="KW-0677">Repeat</keyword>
<dbReference type="GO" id="GO:0000166">
    <property type="term" value="F:nucleotide binding"/>
    <property type="evidence" value="ECO:0007669"/>
    <property type="project" value="UniProtKB-KW"/>
</dbReference>
<accession>A0AAP0D3V7</accession>
<feature type="chain" id="PRO_5042952019" description="Disease resistance N-terminal domain-containing protein" evidence="4">
    <location>
        <begin position="24"/>
        <end position="143"/>
    </location>
</feature>
<keyword evidence="4" id="KW-0732">Signal</keyword>
<sequence>MAEMVISALVSVLLEKLISAALGNRETAAINDEIEKLQRSLSQIKGVLIDASQKEETGDSVKPWLNRLQHLAYDIDDILDDLATEAMHHELTDEPETHMSKTYLRRKHSTRDRRFDNIHSGEQNLTFDWKIMMLDPFFFSGKL</sequence>
<keyword evidence="3" id="KW-0611">Plant defense</keyword>
<organism evidence="6 7">
    <name type="scientific">Deinandra increscens subsp. villosa</name>
    <dbReference type="NCBI Taxonomy" id="3103831"/>
    <lineage>
        <taxon>Eukaryota</taxon>
        <taxon>Viridiplantae</taxon>
        <taxon>Streptophyta</taxon>
        <taxon>Embryophyta</taxon>
        <taxon>Tracheophyta</taxon>
        <taxon>Spermatophyta</taxon>
        <taxon>Magnoliopsida</taxon>
        <taxon>eudicotyledons</taxon>
        <taxon>Gunneridae</taxon>
        <taxon>Pentapetalae</taxon>
        <taxon>asterids</taxon>
        <taxon>campanulids</taxon>
        <taxon>Asterales</taxon>
        <taxon>Asteraceae</taxon>
        <taxon>Asteroideae</taxon>
        <taxon>Heliantheae alliance</taxon>
        <taxon>Madieae</taxon>
        <taxon>Madiinae</taxon>
        <taxon>Deinandra</taxon>
    </lineage>
</organism>
<evidence type="ECO:0000256" key="3">
    <source>
        <dbReference type="ARBA" id="ARBA00022821"/>
    </source>
</evidence>
<evidence type="ECO:0000259" key="5">
    <source>
        <dbReference type="Pfam" id="PF18052"/>
    </source>
</evidence>
<name>A0AAP0D3V7_9ASTR</name>
<evidence type="ECO:0000256" key="1">
    <source>
        <dbReference type="ARBA" id="ARBA00022737"/>
    </source>
</evidence>
<dbReference type="GO" id="GO:0006952">
    <property type="term" value="P:defense response"/>
    <property type="evidence" value="ECO:0007669"/>
    <property type="project" value="UniProtKB-KW"/>
</dbReference>
<dbReference type="EMBL" id="JBCNJP010000014">
    <property type="protein sequence ID" value="KAK9068141.1"/>
    <property type="molecule type" value="Genomic_DNA"/>
</dbReference>
<feature type="signal peptide" evidence="4">
    <location>
        <begin position="1"/>
        <end position="23"/>
    </location>
</feature>
<evidence type="ECO:0000256" key="2">
    <source>
        <dbReference type="ARBA" id="ARBA00022741"/>
    </source>
</evidence>
<evidence type="ECO:0000256" key="4">
    <source>
        <dbReference type="SAM" id="SignalP"/>
    </source>
</evidence>
<feature type="domain" description="Disease resistance N-terminal" evidence="5">
    <location>
        <begin position="9"/>
        <end position="98"/>
    </location>
</feature>
<dbReference type="Proteomes" id="UP001408789">
    <property type="component" value="Unassembled WGS sequence"/>
</dbReference>
<gene>
    <name evidence="6" type="ORF">SSX86_012252</name>
</gene>
<comment type="caution">
    <text evidence="6">The sequence shown here is derived from an EMBL/GenBank/DDBJ whole genome shotgun (WGS) entry which is preliminary data.</text>
</comment>
<evidence type="ECO:0000313" key="6">
    <source>
        <dbReference type="EMBL" id="KAK9068141.1"/>
    </source>
</evidence>
<dbReference type="Gene3D" id="1.20.5.4130">
    <property type="match status" value="1"/>
</dbReference>
<reference evidence="6 7" key="1">
    <citation type="submission" date="2024-04" db="EMBL/GenBank/DDBJ databases">
        <title>The reference genome of an endangered Asteraceae, Deinandra increscens subsp. villosa, native to the Central Coast of California.</title>
        <authorList>
            <person name="Guilliams M."/>
            <person name="Hasenstab-Lehman K."/>
            <person name="Meyer R."/>
            <person name="Mcevoy S."/>
        </authorList>
    </citation>
    <scope>NUCLEOTIDE SEQUENCE [LARGE SCALE GENOMIC DNA]</scope>
    <source>
        <tissue evidence="6">Leaf</tissue>
    </source>
</reference>
<proteinExistence type="predicted"/>
<keyword evidence="7" id="KW-1185">Reference proteome</keyword>
<keyword evidence="2" id="KW-0547">Nucleotide-binding</keyword>
<evidence type="ECO:0000313" key="7">
    <source>
        <dbReference type="Proteomes" id="UP001408789"/>
    </source>
</evidence>
<dbReference type="AlphaFoldDB" id="A0AAP0D3V7"/>